<dbReference type="EMBL" id="CP094532">
    <property type="protein sequence ID" value="UOE40782.1"/>
    <property type="molecule type" value="Genomic_DNA"/>
</dbReference>
<evidence type="ECO:0000313" key="1">
    <source>
        <dbReference type="EMBL" id="UOE40782.1"/>
    </source>
</evidence>
<organism evidence="1 2">
    <name type="scientific">Chryseobacterium suipulveris</name>
    <dbReference type="NCBI Taxonomy" id="2929800"/>
    <lineage>
        <taxon>Bacteria</taxon>
        <taxon>Pseudomonadati</taxon>
        <taxon>Bacteroidota</taxon>
        <taxon>Flavobacteriia</taxon>
        <taxon>Flavobacteriales</taxon>
        <taxon>Weeksellaceae</taxon>
        <taxon>Chryseobacterium group</taxon>
        <taxon>Chryseobacterium</taxon>
    </lineage>
</organism>
<dbReference type="InterPro" id="IPR011249">
    <property type="entry name" value="Metalloenz_LuxS/M16"/>
</dbReference>
<keyword evidence="2" id="KW-1185">Reference proteome</keyword>
<protein>
    <submittedName>
        <fullName evidence="1">Uncharacterized protein</fullName>
    </submittedName>
</protein>
<dbReference type="SUPFAM" id="SSF63411">
    <property type="entry name" value="LuxS/MPP-like metallohydrolase"/>
    <property type="match status" value="1"/>
</dbReference>
<dbReference type="RefSeq" id="WP_243548752.1">
    <property type="nucleotide sequence ID" value="NZ_CP094532.1"/>
</dbReference>
<dbReference type="Proteomes" id="UP000831460">
    <property type="component" value="Chromosome"/>
</dbReference>
<accession>A0ABY4BNM9</accession>
<gene>
    <name evidence="1" type="ORF">MTP09_12865</name>
</gene>
<proteinExistence type="predicted"/>
<reference evidence="1 2" key="1">
    <citation type="submission" date="2022-03" db="EMBL/GenBank/DDBJ databases">
        <title>Chryseobacterium sp. isolated from particulate matters in swine house.</title>
        <authorList>
            <person name="Won M."/>
            <person name="Kim S.-J."/>
            <person name="Kwon S.-W."/>
        </authorList>
    </citation>
    <scope>NUCLEOTIDE SEQUENCE [LARGE SCALE GENOMIC DNA]</scope>
    <source>
        <strain evidence="1 2">SC2-2</strain>
    </source>
</reference>
<name>A0ABY4BNM9_9FLAO</name>
<sequence>MQDDIVFRYLAAKQLGLNDDIRKQTYNGVDKITMADLKNFHAANFAGKPYTYALVASEKKMNMDDLKRIGEVKKISLEELFGY</sequence>
<evidence type="ECO:0000313" key="2">
    <source>
        <dbReference type="Proteomes" id="UP000831460"/>
    </source>
</evidence>